<accession>A0A941BNB3</accession>
<dbReference type="SUPFAM" id="SSF52200">
    <property type="entry name" value="Toll/Interleukin receptor TIR domain"/>
    <property type="match status" value="1"/>
</dbReference>
<evidence type="ECO:0000313" key="3">
    <source>
        <dbReference type="Proteomes" id="UP000678374"/>
    </source>
</evidence>
<gene>
    <name evidence="2" type="ORF">KAK06_22875</name>
</gene>
<dbReference type="EMBL" id="JAGQDE010000040">
    <property type="protein sequence ID" value="MBQ0961799.1"/>
    <property type="molecule type" value="Genomic_DNA"/>
</dbReference>
<reference evidence="2" key="1">
    <citation type="submission" date="2021-04" db="EMBL/GenBank/DDBJ databases">
        <title>The genome sequence of Ideonella sp. 4Y11.</title>
        <authorList>
            <person name="Liu Y."/>
        </authorList>
    </citation>
    <scope>NUCLEOTIDE SEQUENCE</scope>
    <source>
        <strain evidence="2">4Y11</strain>
    </source>
</reference>
<dbReference type="InterPro" id="IPR000157">
    <property type="entry name" value="TIR_dom"/>
</dbReference>
<dbReference type="Proteomes" id="UP000678374">
    <property type="component" value="Unassembled WGS sequence"/>
</dbReference>
<dbReference type="RefSeq" id="WP_210804484.1">
    <property type="nucleotide sequence ID" value="NZ_JAGQDE010000040.1"/>
</dbReference>
<dbReference type="Gene3D" id="3.40.50.10140">
    <property type="entry name" value="Toll/interleukin-1 receptor homology (TIR) domain"/>
    <property type="match status" value="1"/>
</dbReference>
<evidence type="ECO:0000259" key="1">
    <source>
        <dbReference type="Pfam" id="PF13676"/>
    </source>
</evidence>
<organism evidence="2 3">
    <name type="scientific">Ideonella aquatica</name>
    <dbReference type="NCBI Taxonomy" id="2824119"/>
    <lineage>
        <taxon>Bacteria</taxon>
        <taxon>Pseudomonadati</taxon>
        <taxon>Pseudomonadota</taxon>
        <taxon>Betaproteobacteria</taxon>
        <taxon>Burkholderiales</taxon>
        <taxon>Sphaerotilaceae</taxon>
        <taxon>Ideonella</taxon>
    </lineage>
</organism>
<sequence>MSEQSAEFNDERMNTRYGVLLEQYRSAGPSPLLERVWAQEFPGYQLAEYNTLVAASAPADVLAGITSLFNQWLGTDHRAIGASDEAGKALVTHLGVWATARFLRSQGLRLDSADGIARVPRLSDLESAFLAAAELGEALVLECVSAAGRSDVRVGNLVTDTEEVQLGVQGPAQVYRMEIHRKLMSHVAGSEHVPSDALLRSQLQRYERRTGHSLIVVVNERPDVAAALRQGLNVGVVSRVDQSGLGSIEAWIQDLRSQVHAISRMVIGPQDEPPPKVRVSDPPVVFVSYASKNRQHRQALDRYTQGDVTANHYKLWIDDQIDTGDDWEPRIMEGLAKCSVAVLLMTPDFFGREFIVKKELPALAHRKALGEVTVLPIMVELCRPMPPVDQWQIHPSRSDELLSDGVVPAKAWMDVAQKLADAAAKHSNAPTP</sequence>
<keyword evidence="3" id="KW-1185">Reference proteome</keyword>
<evidence type="ECO:0000313" key="2">
    <source>
        <dbReference type="EMBL" id="MBQ0961799.1"/>
    </source>
</evidence>
<comment type="caution">
    <text evidence="2">The sequence shown here is derived from an EMBL/GenBank/DDBJ whole genome shotgun (WGS) entry which is preliminary data.</text>
</comment>
<dbReference type="InterPro" id="IPR035897">
    <property type="entry name" value="Toll_tir_struct_dom_sf"/>
</dbReference>
<dbReference type="AlphaFoldDB" id="A0A941BNB3"/>
<dbReference type="GO" id="GO:0007165">
    <property type="term" value="P:signal transduction"/>
    <property type="evidence" value="ECO:0007669"/>
    <property type="project" value="InterPro"/>
</dbReference>
<protein>
    <submittedName>
        <fullName evidence="2">Toll/interleukin-1 receptor domain-containing protein</fullName>
    </submittedName>
</protein>
<feature type="domain" description="TIR" evidence="1">
    <location>
        <begin position="285"/>
        <end position="387"/>
    </location>
</feature>
<name>A0A941BNB3_9BURK</name>
<keyword evidence="2" id="KW-0675">Receptor</keyword>
<dbReference type="Pfam" id="PF13676">
    <property type="entry name" value="TIR_2"/>
    <property type="match status" value="1"/>
</dbReference>
<proteinExistence type="predicted"/>